<protein>
    <submittedName>
        <fullName evidence="2">Glycerophosphodiester phosphodiesterase</fullName>
    </submittedName>
</protein>
<dbReference type="Pfam" id="PF03009">
    <property type="entry name" value="GDPD"/>
    <property type="match status" value="1"/>
</dbReference>
<proteinExistence type="predicted"/>
<sequence length="61" mass="7053">MIERLQDDSRVIVAGHRGYKSAYPENTLLAFTKALELGADMLEFDLRFSRDREIVIVHDET</sequence>
<evidence type="ECO:0000313" key="2">
    <source>
        <dbReference type="EMBL" id="MBW7457285.1"/>
    </source>
</evidence>
<name>A0ABS7C8M8_9BACL</name>
<dbReference type="InterPro" id="IPR017946">
    <property type="entry name" value="PLC-like_Pdiesterase_TIM-brl"/>
</dbReference>
<feature type="non-terminal residue" evidence="2">
    <location>
        <position position="61"/>
    </location>
</feature>
<dbReference type="PANTHER" id="PTHR46211:SF14">
    <property type="entry name" value="GLYCEROPHOSPHODIESTER PHOSPHODIESTERASE"/>
    <property type="match status" value="1"/>
</dbReference>
<evidence type="ECO:0000259" key="1">
    <source>
        <dbReference type="PROSITE" id="PS51704"/>
    </source>
</evidence>
<dbReference type="InterPro" id="IPR030395">
    <property type="entry name" value="GP_PDE_dom"/>
</dbReference>
<dbReference type="SUPFAM" id="SSF51695">
    <property type="entry name" value="PLC-like phosphodiesterases"/>
    <property type="match status" value="1"/>
</dbReference>
<dbReference type="Gene3D" id="3.20.20.190">
    <property type="entry name" value="Phosphatidylinositol (PI) phosphodiesterase"/>
    <property type="match status" value="1"/>
</dbReference>
<dbReference type="PROSITE" id="PS51704">
    <property type="entry name" value="GP_PDE"/>
    <property type="match status" value="1"/>
</dbReference>
<feature type="domain" description="GP-PDE" evidence="1">
    <location>
        <begin position="11"/>
        <end position="61"/>
    </location>
</feature>
<dbReference type="Proteomes" id="UP001519887">
    <property type="component" value="Unassembled WGS sequence"/>
</dbReference>
<keyword evidence="3" id="KW-1185">Reference proteome</keyword>
<evidence type="ECO:0000313" key="3">
    <source>
        <dbReference type="Proteomes" id="UP001519887"/>
    </source>
</evidence>
<reference evidence="2 3" key="1">
    <citation type="submission" date="2021-07" db="EMBL/GenBank/DDBJ databases">
        <title>Paenibacillus radiodurans sp. nov., isolated from the southeastern edge of Tengger Desert.</title>
        <authorList>
            <person name="Zhang G."/>
        </authorList>
    </citation>
    <scope>NUCLEOTIDE SEQUENCE [LARGE SCALE GENOMIC DNA]</scope>
    <source>
        <strain evidence="2 3">CCM 7311</strain>
    </source>
</reference>
<comment type="caution">
    <text evidence="2">The sequence shown here is derived from an EMBL/GenBank/DDBJ whole genome shotgun (WGS) entry which is preliminary data.</text>
</comment>
<dbReference type="PANTHER" id="PTHR46211">
    <property type="entry name" value="GLYCEROPHOSPHORYL DIESTER PHOSPHODIESTERASE"/>
    <property type="match status" value="1"/>
</dbReference>
<accession>A0ABS7C8M8</accession>
<organism evidence="2 3">
    <name type="scientific">Paenibacillus sepulcri</name>
    <dbReference type="NCBI Taxonomy" id="359917"/>
    <lineage>
        <taxon>Bacteria</taxon>
        <taxon>Bacillati</taxon>
        <taxon>Bacillota</taxon>
        <taxon>Bacilli</taxon>
        <taxon>Bacillales</taxon>
        <taxon>Paenibacillaceae</taxon>
        <taxon>Paenibacillus</taxon>
    </lineage>
</organism>
<gene>
    <name evidence="2" type="ORF">K0U00_24910</name>
</gene>
<dbReference type="EMBL" id="JAHZIK010000804">
    <property type="protein sequence ID" value="MBW7457285.1"/>
    <property type="molecule type" value="Genomic_DNA"/>
</dbReference>